<evidence type="ECO:0000256" key="3">
    <source>
        <dbReference type="ARBA" id="ARBA00022694"/>
    </source>
</evidence>
<evidence type="ECO:0000313" key="8">
    <source>
        <dbReference type="Proteomes" id="UP000032360"/>
    </source>
</evidence>
<comment type="caution">
    <text evidence="7">The sequence shown here is derived from an EMBL/GenBank/DDBJ whole genome shotgun (WGS) entry which is preliminary data.</text>
</comment>
<accession>A0A0D8HM37</accession>
<dbReference type="HAMAP" id="MF_01080">
    <property type="entry name" value="TruB_bact"/>
    <property type="match status" value="1"/>
</dbReference>
<evidence type="ECO:0000256" key="2">
    <source>
        <dbReference type="ARBA" id="ARBA00005642"/>
    </source>
</evidence>
<dbReference type="InterPro" id="IPR002501">
    <property type="entry name" value="PsdUridine_synth_N"/>
</dbReference>
<dbReference type="PANTHER" id="PTHR13767:SF2">
    <property type="entry name" value="PSEUDOURIDYLATE SYNTHASE TRUB1"/>
    <property type="match status" value="1"/>
</dbReference>
<dbReference type="Pfam" id="PF01509">
    <property type="entry name" value="TruB_N"/>
    <property type="match status" value="1"/>
</dbReference>
<comment type="function">
    <text evidence="5">Responsible for synthesis of pseudouridine from uracil-55 in the psi GC loop of transfer RNAs.</text>
</comment>
<dbReference type="Gene3D" id="3.30.2350.10">
    <property type="entry name" value="Pseudouridine synthase"/>
    <property type="match status" value="1"/>
</dbReference>
<dbReference type="GO" id="GO:0031119">
    <property type="term" value="P:tRNA pseudouridine synthesis"/>
    <property type="evidence" value="ECO:0007669"/>
    <property type="project" value="UniProtKB-UniRule"/>
</dbReference>
<dbReference type="EC" id="5.4.99.25" evidence="5"/>
<evidence type="ECO:0000259" key="6">
    <source>
        <dbReference type="Pfam" id="PF01509"/>
    </source>
</evidence>
<proteinExistence type="inferred from homology"/>
<dbReference type="STRING" id="1280514.AXFE_00200"/>
<name>A0A0D8HM37_9ACTN</name>
<dbReference type="GO" id="GO:0160148">
    <property type="term" value="F:tRNA pseudouridine(55) synthase activity"/>
    <property type="evidence" value="ECO:0007669"/>
    <property type="project" value="UniProtKB-EC"/>
</dbReference>
<dbReference type="GO" id="GO:0003723">
    <property type="term" value="F:RNA binding"/>
    <property type="evidence" value="ECO:0007669"/>
    <property type="project" value="InterPro"/>
</dbReference>
<dbReference type="EMBL" id="JXYS01000001">
    <property type="protein sequence ID" value="KJF18983.1"/>
    <property type="molecule type" value="Genomic_DNA"/>
</dbReference>
<dbReference type="SUPFAM" id="SSF55120">
    <property type="entry name" value="Pseudouridine synthase"/>
    <property type="match status" value="1"/>
</dbReference>
<comment type="catalytic activity">
    <reaction evidence="1 5">
        <text>uridine(55) in tRNA = pseudouridine(55) in tRNA</text>
        <dbReference type="Rhea" id="RHEA:42532"/>
        <dbReference type="Rhea" id="RHEA-COMP:10101"/>
        <dbReference type="Rhea" id="RHEA-COMP:10102"/>
        <dbReference type="ChEBI" id="CHEBI:65314"/>
        <dbReference type="ChEBI" id="CHEBI:65315"/>
        <dbReference type="EC" id="5.4.99.25"/>
    </reaction>
</comment>
<dbReference type="AlphaFoldDB" id="A0A0D8HM37"/>
<gene>
    <name evidence="5 7" type="primary">truB</name>
    <name evidence="7" type="ORF">AXFE_00200</name>
</gene>
<feature type="active site" description="Nucleophile" evidence="5">
    <location>
        <position position="49"/>
    </location>
</feature>
<evidence type="ECO:0000256" key="4">
    <source>
        <dbReference type="ARBA" id="ARBA00023235"/>
    </source>
</evidence>
<dbReference type="PATRIC" id="fig|1280514.3.peg.29"/>
<evidence type="ECO:0000256" key="1">
    <source>
        <dbReference type="ARBA" id="ARBA00000385"/>
    </source>
</evidence>
<evidence type="ECO:0000256" key="5">
    <source>
        <dbReference type="HAMAP-Rule" id="MF_01080"/>
    </source>
</evidence>
<dbReference type="InterPro" id="IPR020103">
    <property type="entry name" value="PsdUridine_synth_cat_dom_sf"/>
</dbReference>
<sequence length="314" mass="32894">MARRKVYPGGLPFGVVVLDKPIGITSNGALSVVRRVAGNSRAGHMGTLDPFASGVQVVCVGQATKLIPHIHSSTKAYSASLTLGSATDTADHTGEVILSAPVPILTQGQLDAVALSLLGHQMQTPPAFSAKKVAGVPSHVLARENRAVELAAVEVEIVELSIQLTPDPSILAVDVVCSRGTYVRTLGETIAQRLGTYGHLTSLRRTSSDGYSIDDCVEIDSLSRDSFLPFSKVLSSFDTMFIEPGLLQRACHGGPIPLSGGRNFGEGGSDSLVALLSDDRSLGDGEVTFDNLIGIYGVSGDMLIPKIVFMAPSL</sequence>
<reference evidence="7 8" key="1">
    <citation type="submission" date="2015-01" db="EMBL/GenBank/DDBJ databases">
        <title>Draft genome of the acidophilic iron oxidizer Acidithrix ferrooxidans strain Py-F3.</title>
        <authorList>
            <person name="Poehlein A."/>
            <person name="Eisen S."/>
            <person name="Schloemann M."/>
            <person name="Johnson B.D."/>
            <person name="Daniel R."/>
            <person name="Muehling M."/>
        </authorList>
    </citation>
    <scope>NUCLEOTIDE SEQUENCE [LARGE SCALE GENOMIC DNA]</scope>
    <source>
        <strain evidence="7 8">Py-F3</strain>
    </source>
</reference>
<dbReference type="OrthoDB" id="9802309at2"/>
<dbReference type="CDD" id="cd02573">
    <property type="entry name" value="PseudoU_synth_EcTruB"/>
    <property type="match status" value="1"/>
</dbReference>
<keyword evidence="3 5" id="KW-0819">tRNA processing</keyword>
<dbReference type="GO" id="GO:1990481">
    <property type="term" value="P:mRNA pseudouridine synthesis"/>
    <property type="evidence" value="ECO:0007669"/>
    <property type="project" value="TreeGrafter"/>
</dbReference>
<dbReference type="Proteomes" id="UP000032360">
    <property type="component" value="Unassembled WGS sequence"/>
</dbReference>
<keyword evidence="8" id="KW-1185">Reference proteome</keyword>
<dbReference type="InterPro" id="IPR014780">
    <property type="entry name" value="tRNA_psdUridine_synth_TruB"/>
</dbReference>
<evidence type="ECO:0000313" key="7">
    <source>
        <dbReference type="EMBL" id="KJF18983.1"/>
    </source>
</evidence>
<organism evidence="7 8">
    <name type="scientific">Acidithrix ferrooxidans</name>
    <dbReference type="NCBI Taxonomy" id="1280514"/>
    <lineage>
        <taxon>Bacteria</taxon>
        <taxon>Bacillati</taxon>
        <taxon>Actinomycetota</taxon>
        <taxon>Acidimicrobiia</taxon>
        <taxon>Acidimicrobiales</taxon>
        <taxon>Acidimicrobiaceae</taxon>
        <taxon>Acidithrix</taxon>
    </lineage>
</organism>
<dbReference type="RefSeq" id="WP_052603865.1">
    <property type="nucleotide sequence ID" value="NZ_JXYS01000001.1"/>
</dbReference>
<keyword evidence="4 5" id="KW-0413">Isomerase</keyword>
<dbReference type="NCBIfam" id="TIGR00431">
    <property type="entry name" value="TruB"/>
    <property type="match status" value="1"/>
</dbReference>
<protein>
    <recommendedName>
        <fullName evidence="5">tRNA pseudouridine synthase B</fullName>
        <ecNumber evidence="5">5.4.99.25</ecNumber>
    </recommendedName>
    <alternativeName>
        <fullName evidence="5">tRNA pseudouridine(55) synthase</fullName>
        <shortName evidence="5">Psi55 synthase</shortName>
    </alternativeName>
    <alternativeName>
        <fullName evidence="5">tRNA pseudouridylate synthase</fullName>
    </alternativeName>
    <alternativeName>
        <fullName evidence="5">tRNA-uridine isomerase</fullName>
    </alternativeName>
</protein>
<feature type="domain" description="Pseudouridine synthase II N-terminal" evidence="6">
    <location>
        <begin position="34"/>
        <end position="183"/>
    </location>
</feature>
<comment type="similarity">
    <text evidence="2 5">Belongs to the pseudouridine synthase TruB family. Type 1 subfamily.</text>
</comment>
<dbReference type="PANTHER" id="PTHR13767">
    <property type="entry name" value="TRNA-PSEUDOURIDINE SYNTHASE"/>
    <property type="match status" value="1"/>
</dbReference>